<organism evidence="3 4">
    <name type="scientific">Dyadobacter endophyticus</name>
    <dbReference type="NCBI Taxonomy" id="1749036"/>
    <lineage>
        <taxon>Bacteria</taxon>
        <taxon>Pseudomonadati</taxon>
        <taxon>Bacteroidota</taxon>
        <taxon>Cytophagia</taxon>
        <taxon>Cytophagales</taxon>
        <taxon>Spirosomataceae</taxon>
        <taxon>Dyadobacter</taxon>
    </lineage>
</organism>
<evidence type="ECO:0000313" key="3">
    <source>
        <dbReference type="EMBL" id="GGH21740.1"/>
    </source>
</evidence>
<keyword evidence="4" id="KW-1185">Reference proteome</keyword>
<dbReference type="EMBL" id="BMIA01000001">
    <property type="protein sequence ID" value="GGH21740.1"/>
    <property type="molecule type" value="Genomic_DNA"/>
</dbReference>
<sequence length="1440" mass="156491">MIRHFTCFFIILLSVSRVFAQNTAITISELRSACLRTAHSIPVKLTGSFQAGNQFWVQIKTSAESGSFTQYAATLKNGAIEVSFSDSALTSHPQLWLRIAATAPAVTSNWQENFHVHGKGLVMISSLASDTLNKYEDHRFQIQTISSSDGFGLLSDSSRISVYASYGPGMPEQKDSRMVERTTNFTVARAENYCGAMQTSGVARAVVNAVSLITASVSPSTVCPGNNVSVHFSSDGPLPAGAAGWKVRLKEAIYTGEDKPGGRTMELPAKRTSENTLEVALPAGFVPEYNTPLNIRVITPDAKIVGGRGKVFLQVQLPPQISFAKAAYTVAFGEATLLELQNGGAGNYRVKLSDGRDYFNGASTEFDESNPLYKKPAQTTTYSISSVSSACGVSTPSPAPSATVTVLPGTILDDLDPAKPFCEQQTARLHFVSNVPIPASSTLSMEISHENGEVKTVSVIREGDYVSFKIPVFANYTTQYPRVRARFKFRLVSSAPAVRSLAVGDISIQSKPQLIYPTDVNDFVFDTPTNTRIYMEISGGGPYDVVTSSGIQLPPRPAESLFYEALFVKQSMDFGIKSVRNACFTTTDLPKAKLTVKNPTSPKPFISVLPVAFSGCHRDSLELDIQTAGTFGEGNVFRVQIVKGDNCCNYETIATVTRGGRVKLKIPGDDTRGTSGDGTENFGLRVASTQPEVIGSEFFPYLRYPLFDMSIDFVNRATNQPDFTSNGDFYIHFNSKGGSIDTLVYSNGQQDYTLTGLNGGMSPFKIRPKVGENTFTIKSVSTACGRQQVNVSKTMTVIPYRIVMTETFMDVTLCPGANVSVPFVIQDGDASGAVYSWQVRKENDSAFQTIFTGSDNNRLSGVIPSTLGPGKYISRISSQQGPLSNEVAVTIGQLPAASLTFPNHPNENPIILDGSKQLLFRIDYTGSFPITTVNQYNEKQSKYQTPEEFSHSPSGRTTFQIKSVSNACGFGPPSQAVVVSPKPALTMSMVVVGTVCAGGKSLDIIYNLTGDYDLSDSFIRFELENQLTKQKYLLDSTKLASGQRAFDIPKGIAAGEYNMIVNVPKYGLKQQLSMYVHTVVDATLFGDMTVVAGDTAGLGIRINNMDFYERIEYVLSDGSKGSFIAPDGYILVNPSKTTTYKITSITNQCGAGTFSGSSVVSVQPRSERNISVANWWSPASTAFCSMDTIHVAYRTSGSFSATNRFTVQVSDVNGQNFRNITTIGNTTPLAAVIPGDLPRGRGYRLRVTASDPGTSASTYAEPLFLRQRAKARFGASSIPFHNNLLVRLPLEFEGDSPWHYSVGTTTAFPTRETGNSPDTMIVQRTGATVYRLLGVWNVCGAGTVEEPSTLRFEEILASENPLPNFEVRLSPNPFGDVIRLDFQHAAKRTIRVYTSSGALMQKKGITAKAHEVQASQWPSGIYILTVEEQKRERSFRVFKP</sequence>
<gene>
    <name evidence="3" type="ORF">GCM10007423_03100</name>
</gene>
<dbReference type="RefSeq" id="WP_188927995.1">
    <property type="nucleotide sequence ID" value="NZ_BMIA01000001.1"/>
</dbReference>
<proteinExistence type="predicted"/>
<dbReference type="InterPro" id="IPR026444">
    <property type="entry name" value="Secre_tail"/>
</dbReference>
<keyword evidence="1" id="KW-0732">Signal</keyword>
<feature type="signal peptide" evidence="1">
    <location>
        <begin position="1"/>
        <end position="20"/>
    </location>
</feature>
<dbReference type="NCBIfam" id="TIGR04183">
    <property type="entry name" value="Por_Secre_tail"/>
    <property type="match status" value="1"/>
</dbReference>
<name>A0ABQ1YEL9_9BACT</name>
<comment type="caution">
    <text evidence="3">The sequence shown here is derived from an EMBL/GenBank/DDBJ whole genome shotgun (WGS) entry which is preliminary data.</text>
</comment>
<protein>
    <recommendedName>
        <fullName evidence="2">Secretion system C-terminal sorting domain-containing protein</fullName>
    </recommendedName>
</protein>
<accession>A0ABQ1YEL9</accession>
<feature type="domain" description="Secretion system C-terminal sorting" evidence="2">
    <location>
        <begin position="1371"/>
        <end position="1431"/>
    </location>
</feature>
<dbReference type="Proteomes" id="UP000600214">
    <property type="component" value="Unassembled WGS sequence"/>
</dbReference>
<evidence type="ECO:0000313" key="4">
    <source>
        <dbReference type="Proteomes" id="UP000600214"/>
    </source>
</evidence>
<dbReference type="Pfam" id="PF18962">
    <property type="entry name" value="Por_Secre_tail"/>
    <property type="match status" value="1"/>
</dbReference>
<feature type="chain" id="PRO_5045637830" description="Secretion system C-terminal sorting domain-containing protein" evidence="1">
    <location>
        <begin position="21"/>
        <end position="1440"/>
    </location>
</feature>
<evidence type="ECO:0000259" key="2">
    <source>
        <dbReference type="Pfam" id="PF18962"/>
    </source>
</evidence>
<reference evidence="4" key="1">
    <citation type="journal article" date="2019" name="Int. J. Syst. Evol. Microbiol.">
        <title>The Global Catalogue of Microorganisms (GCM) 10K type strain sequencing project: providing services to taxonomists for standard genome sequencing and annotation.</title>
        <authorList>
            <consortium name="The Broad Institute Genomics Platform"/>
            <consortium name="The Broad Institute Genome Sequencing Center for Infectious Disease"/>
            <person name="Wu L."/>
            <person name="Ma J."/>
        </authorList>
    </citation>
    <scope>NUCLEOTIDE SEQUENCE [LARGE SCALE GENOMIC DNA]</scope>
    <source>
        <strain evidence="4">CGMCC 1.15288</strain>
    </source>
</reference>
<evidence type="ECO:0000256" key="1">
    <source>
        <dbReference type="SAM" id="SignalP"/>
    </source>
</evidence>